<evidence type="ECO:0000313" key="3">
    <source>
        <dbReference type="Proteomes" id="UP001651050"/>
    </source>
</evidence>
<keyword evidence="3" id="KW-1185">Reference proteome</keyword>
<evidence type="ECO:0000256" key="1">
    <source>
        <dbReference type="SAM" id="Phobius"/>
    </source>
</evidence>
<protein>
    <recommendedName>
        <fullName evidence="4">DoxX family protein</fullName>
    </recommendedName>
</protein>
<dbReference type="PANTHER" id="PTHR36974:SF1">
    <property type="entry name" value="DOXX FAMILY MEMBRANE PROTEIN"/>
    <property type="match status" value="1"/>
</dbReference>
<keyword evidence="1" id="KW-1133">Transmembrane helix</keyword>
<dbReference type="PANTHER" id="PTHR36974">
    <property type="entry name" value="MEMBRANE PROTEIN-RELATED"/>
    <property type="match status" value="1"/>
</dbReference>
<dbReference type="RefSeq" id="WP_416345525.1">
    <property type="nucleotide sequence ID" value="NZ_JALQCY010000006.1"/>
</dbReference>
<keyword evidence="1" id="KW-0472">Membrane</keyword>
<sequence>MAPLVVLITVTLAVRGLGMLGVEPLNGWPAAVTVGLSAMFVVTASAHFSRTRRPALIAMVPPRLPRPGLVVTTTGLLELAGAAGLLAPGTRTAAGICLALLLVVMFPANVHAARTSTGVRTMPLPARSALQVVFVAACLVAAFAG</sequence>
<comment type="caution">
    <text evidence="2">The sequence shown here is derived from an EMBL/GenBank/DDBJ whole genome shotgun (WGS) entry which is preliminary data.</text>
</comment>
<evidence type="ECO:0008006" key="4">
    <source>
        <dbReference type="Google" id="ProtNLM"/>
    </source>
</evidence>
<name>A0ABT0J868_9MICO</name>
<accession>A0ABT0J868</accession>
<feature type="transmembrane region" description="Helical" evidence="1">
    <location>
        <begin position="124"/>
        <end position="144"/>
    </location>
</feature>
<feature type="transmembrane region" description="Helical" evidence="1">
    <location>
        <begin position="69"/>
        <end position="87"/>
    </location>
</feature>
<feature type="transmembrane region" description="Helical" evidence="1">
    <location>
        <begin position="28"/>
        <end position="48"/>
    </location>
</feature>
<organism evidence="2 3">
    <name type="scientific">Isoptericola peretonis</name>
    <dbReference type="NCBI Taxonomy" id="2918523"/>
    <lineage>
        <taxon>Bacteria</taxon>
        <taxon>Bacillati</taxon>
        <taxon>Actinomycetota</taxon>
        <taxon>Actinomycetes</taxon>
        <taxon>Micrococcales</taxon>
        <taxon>Promicromonosporaceae</taxon>
        <taxon>Isoptericola</taxon>
    </lineage>
</organism>
<reference evidence="2 3" key="1">
    <citation type="submission" date="2022-02" db="EMBL/GenBank/DDBJ databases">
        <title>The car tank lid bacteriome: a reservoir of bacteria with potential in bioremediation of fuel.</title>
        <authorList>
            <person name="Vidal-Verdu A."/>
            <person name="Gomez-Martinez D."/>
            <person name="Latorre-Perez A."/>
            <person name="Pereto J."/>
            <person name="Porcar M."/>
        </authorList>
    </citation>
    <scope>NUCLEOTIDE SEQUENCE [LARGE SCALE GENOMIC DNA]</scope>
    <source>
        <strain evidence="2 3">4D.3</strain>
    </source>
</reference>
<proteinExistence type="predicted"/>
<gene>
    <name evidence="2" type="ORF">M1843_18155</name>
</gene>
<keyword evidence="1" id="KW-0812">Transmembrane</keyword>
<evidence type="ECO:0000313" key="2">
    <source>
        <dbReference type="EMBL" id="MCK9795674.1"/>
    </source>
</evidence>
<dbReference type="Proteomes" id="UP001651050">
    <property type="component" value="Unassembled WGS sequence"/>
</dbReference>
<feature type="transmembrane region" description="Helical" evidence="1">
    <location>
        <begin position="93"/>
        <end position="112"/>
    </location>
</feature>
<dbReference type="EMBL" id="JALQCY010000006">
    <property type="protein sequence ID" value="MCK9795674.1"/>
    <property type="molecule type" value="Genomic_DNA"/>
</dbReference>